<feature type="region of interest" description="Disordered" evidence="4">
    <location>
        <begin position="130"/>
        <end position="153"/>
    </location>
</feature>
<comment type="caution">
    <text evidence="2">Lacks conserved residue(s) required for the propagation of feature annotation.</text>
</comment>
<dbReference type="PROSITE" id="PS50935">
    <property type="entry name" value="SSB"/>
    <property type="match status" value="1"/>
</dbReference>
<reference evidence="5" key="1">
    <citation type="journal article" date="2020" name="mSystems">
        <title>Genome- and Community-Level Interaction Insights into Carbon Utilization and Element Cycling Functions of Hydrothermarchaeota in Hydrothermal Sediment.</title>
        <authorList>
            <person name="Zhou Z."/>
            <person name="Liu Y."/>
            <person name="Xu W."/>
            <person name="Pan J."/>
            <person name="Luo Z.H."/>
            <person name="Li M."/>
        </authorList>
    </citation>
    <scope>NUCLEOTIDE SEQUENCE [LARGE SCALE GENOMIC DNA]</scope>
    <source>
        <strain evidence="5">SpSt-69</strain>
    </source>
</reference>
<dbReference type="EMBL" id="DTDJ01000051">
    <property type="protein sequence ID" value="HGL18401.1"/>
    <property type="molecule type" value="Genomic_DNA"/>
</dbReference>
<gene>
    <name evidence="5" type="primary">ssb</name>
    <name evidence="5" type="ORF">ENU66_08750</name>
</gene>
<comment type="caution">
    <text evidence="5">The sequence shown here is derived from an EMBL/GenBank/DDBJ whole genome shotgun (WGS) entry which is preliminary data.</text>
</comment>
<dbReference type="GO" id="GO:0003697">
    <property type="term" value="F:single-stranded DNA binding"/>
    <property type="evidence" value="ECO:0007669"/>
    <property type="project" value="UniProtKB-UniRule"/>
</dbReference>
<name>A0A7V4E629_UNCW3</name>
<feature type="compositionally biased region" description="Acidic residues" evidence="4">
    <location>
        <begin position="142"/>
        <end position="153"/>
    </location>
</feature>
<dbReference type="PANTHER" id="PTHR10302:SF27">
    <property type="entry name" value="SINGLE-STRANDED DNA-BINDING PROTEIN"/>
    <property type="match status" value="1"/>
</dbReference>
<dbReference type="InterPro" id="IPR012340">
    <property type="entry name" value="NA-bd_OB-fold"/>
</dbReference>
<dbReference type="GO" id="GO:0009295">
    <property type="term" value="C:nucleoid"/>
    <property type="evidence" value="ECO:0007669"/>
    <property type="project" value="TreeGrafter"/>
</dbReference>
<dbReference type="SUPFAM" id="SSF50249">
    <property type="entry name" value="Nucleic acid-binding proteins"/>
    <property type="match status" value="1"/>
</dbReference>
<comment type="subunit">
    <text evidence="2">Homotetramer.</text>
</comment>
<evidence type="ECO:0000256" key="2">
    <source>
        <dbReference type="HAMAP-Rule" id="MF_00984"/>
    </source>
</evidence>
<dbReference type="HAMAP" id="MF_00984">
    <property type="entry name" value="SSB"/>
    <property type="match status" value="1"/>
</dbReference>
<dbReference type="InterPro" id="IPR011344">
    <property type="entry name" value="ssDNA-bd"/>
</dbReference>
<dbReference type="CDD" id="cd04496">
    <property type="entry name" value="SSB_OBF"/>
    <property type="match status" value="1"/>
</dbReference>
<keyword evidence="1 2" id="KW-0238">DNA-binding</keyword>
<dbReference type="GO" id="GO:0006260">
    <property type="term" value="P:DNA replication"/>
    <property type="evidence" value="ECO:0007669"/>
    <property type="project" value="InterPro"/>
</dbReference>
<dbReference type="NCBIfam" id="TIGR00621">
    <property type="entry name" value="ssb"/>
    <property type="match status" value="1"/>
</dbReference>
<dbReference type="Pfam" id="PF00436">
    <property type="entry name" value="SSB"/>
    <property type="match status" value="1"/>
</dbReference>
<proteinExistence type="inferred from homology"/>
<dbReference type="Gene3D" id="2.40.50.140">
    <property type="entry name" value="Nucleic acid-binding proteins"/>
    <property type="match status" value="1"/>
</dbReference>
<organism evidence="5">
    <name type="scientific">candidate division WOR-3 bacterium</name>
    <dbReference type="NCBI Taxonomy" id="2052148"/>
    <lineage>
        <taxon>Bacteria</taxon>
        <taxon>Bacteria division WOR-3</taxon>
    </lineage>
</organism>
<accession>A0A7V4E629</accession>
<protein>
    <recommendedName>
        <fullName evidence="2 3">Single-stranded DNA-binding protein</fullName>
        <shortName evidence="2">SSB</shortName>
    </recommendedName>
</protein>
<dbReference type="AlphaFoldDB" id="A0A7V4E629"/>
<evidence type="ECO:0000313" key="5">
    <source>
        <dbReference type="EMBL" id="HGL18401.1"/>
    </source>
</evidence>
<dbReference type="InterPro" id="IPR000424">
    <property type="entry name" value="Primosome_PriB/ssb"/>
</dbReference>
<sequence length="153" mass="17689">MAELKFPSINFVILSGRLVEDGVVRYTPQGIAVCTVRFASDRNFRNAQGQWVKEPLFINLVLFRQIAERSAGRLRKGTPLIVEGTLRSRTYETREGQRRTVYEIVVRRLHILEKVEEEAVYLPEEEEVLEESALPDDFPAIEPEEEEPEDLPF</sequence>
<evidence type="ECO:0000256" key="4">
    <source>
        <dbReference type="SAM" id="MobiDB-lite"/>
    </source>
</evidence>
<dbReference type="PANTHER" id="PTHR10302">
    <property type="entry name" value="SINGLE-STRANDED DNA-BINDING PROTEIN"/>
    <property type="match status" value="1"/>
</dbReference>
<evidence type="ECO:0000256" key="1">
    <source>
        <dbReference type="ARBA" id="ARBA00023125"/>
    </source>
</evidence>
<evidence type="ECO:0000256" key="3">
    <source>
        <dbReference type="RuleBase" id="RU000524"/>
    </source>
</evidence>